<accession>A0A2B7WIG6</accession>
<dbReference type="OrthoDB" id="6730379at2759"/>
<dbReference type="AlphaFoldDB" id="A0A2B7WIG6"/>
<evidence type="ECO:0000256" key="4">
    <source>
        <dbReference type="ARBA" id="ARBA00022989"/>
    </source>
</evidence>
<evidence type="ECO:0000313" key="8">
    <source>
        <dbReference type="Proteomes" id="UP000223968"/>
    </source>
</evidence>
<name>A0A2B7WIG6_9EURO</name>
<dbReference type="EMBL" id="PDNB01000277">
    <property type="protein sequence ID" value="PGG96535.1"/>
    <property type="molecule type" value="Genomic_DNA"/>
</dbReference>
<proteinExistence type="predicted"/>
<dbReference type="STRING" id="1447875.A0A2B7WIG6"/>
<gene>
    <name evidence="7" type="ORF">AJ79_09553</name>
</gene>
<dbReference type="InterPro" id="IPR036259">
    <property type="entry name" value="MFS_trans_sf"/>
</dbReference>
<dbReference type="PANTHER" id="PTHR43791">
    <property type="entry name" value="PERMEASE-RELATED"/>
    <property type="match status" value="1"/>
</dbReference>
<dbReference type="SUPFAM" id="SSF103473">
    <property type="entry name" value="MFS general substrate transporter"/>
    <property type="match status" value="1"/>
</dbReference>
<keyword evidence="3 6" id="KW-0812">Transmembrane</keyword>
<keyword evidence="8" id="KW-1185">Reference proteome</keyword>
<comment type="subcellular location">
    <subcellularLocation>
        <location evidence="1">Membrane</location>
        <topology evidence="1">Multi-pass membrane protein</topology>
    </subcellularLocation>
</comment>
<dbReference type="GO" id="GO:0022857">
    <property type="term" value="F:transmembrane transporter activity"/>
    <property type="evidence" value="ECO:0007669"/>
    <property type="project" value="TreeGrafter"/>
</dbReference>
<organism evidence="7 8">
    <name type="scientific">Helicocarpus griseus UAMH5409</name>
    <dbReference type="NCBI Taxonomy" id="1447875"/>
    <lineage>
        <taxon>Eukaryota</taxon>
        <taxon>Fungi</taxon>
        <taxon>Dikarya</taxon>
        <taxon>Ascomycota</taxon>
        <taxon>Pezizomycotina</taxon>
        <taxon>Eurotiomycetes</taxon>
        <taxon>Eurotiomycetidae</taxon>
        <taxon>Onygenales</taxon>
        <taxon>Ajellomycetaceae</taxon>
        <taxon>Helicocarpus</taxon>
    </lineage>
</organism>
<dbReference type="GO" id="GO:0016020">
    <property type="term" value="C:membrane"/>
    <property type="evidence" value="ECO:0007669"/>
    <property type="project" value="UniProtKB-SubCell"/>
</dbReference>
<keyword evidence="2" id="KW-0813">Transport</keyword>
<dbReference type="PANTHER" id="PTHR43791:SF70">
    <property type="entry name" value="MAJOR FACILITATOR SUPERFAMILY (MFS) PROFILE DOMAIN-CONTAINING PROTEIN"/>
    <property type="match status" value="1"/>
</dbReference>
<evidence type="ECO:0000256" key="6">
    <source>
        <dbReference type="SAM" id="Phobius"/>
    </source>
</evidence>
<keyword evidence="4 6" id="KW-1133">Transmembrane helix</keyword>
<evidence type="ECO:0000256" key="1">
    <source>
        <dbReference type="ARBA" id="ARBA00004141"/>
    </source>
</evidence>
<evidence type="ECO:0000256" key="5">
    <source>
        <dbReference type="ARBA" id="ARBA00023136"/>
    </source>
</evidence>
<evidence type="ECO:0000256" key="2">
    <source>
        <dbReference type="ARBA" id="ARBA00022448"/>
    </source>
</evidence>
<evidence type="ECO:0000313" key="7">
    <source>
        <dbReference type="EMBL" id="PGG96535.1"/>
    </source>
</evidence>
<reference evidence="7 8" key="1">
    <citation type="submission" date="2017-10" db="EMBL/GenBank/DDBJ databases">
        <title>Comparative genomics in systemic dimorphic fungi from Ajellomycetaceae.</title>
        <authorList>
            <person name="Munoz J.F."/>
            <person name="Mcewen J.G."/>
            <person name="Clay O.K."/>
            <person name="Cuomo C.A."/>
        </authorList>
    </citation>
    <scope>NUCLEOTIDE SEQUENCE [LARGE SCALE GENOMIC DNA]</scope>
    <source>
        <strain evidence="7 8">UAMH5409</strain>
    </source>
</reference>
<evidence type="ECO:0008006" key="9">
    <source>
        <dbReference type="Google" id="ProtNLM"/>
    </source>
</evidence>
<protein>
    <recommendedName>
        <fullName evidence="9">Major facilitator superfamily (MFS) profile domain-containing protein</fullName>
    </recommendedName>
</protein>
<evidence type="ECO:0000256" key="3">
    <source>
        <dbReference type="ARBA" id="ARBA00022692"/>
    </source>
</evidence>
<sequence length="165" mass="18983">MATTADFTDEYTAEEERKVIRKLDVRLMPILALTYMLQYLDKGNINFAPVFGLEEGTNLKEQDYSWLTTWWSILCELCVAKTANWKIYCIGDPKRFDSVGRDSPAWNNFTGMAANRFMLGLTEVVVNPGFVLVMGIWYTIDEKPFRLEIYYCMKGIGTMFGGCVY</sequence>
<comment type="caution">
    <text evidence="7">The sequence shown here is derived from an EMBL/GenBank/DDBJ whole genome shotgun (WGS) entry which is preliminary data.</text>
</comment>
<dbReference type="Gene3D" id="1.20.1250.20">
    <property type="entry name" value="MFS general substrate transporter like domains"/>
    <property type="match status" value="1"/>
</dbReference>
<keyword evidence="5 6" id="KW-0472">Membrane</keyword>
<feature type="transmembrane region" description="Helical" evidence="6">
    <location>
        <begin position="117"/>
        <end position="140"/>
    </location>
</feature>
<dbReference type="Proteomes" id="UP000223968">
    <property type="component" value="Unassembled WGS sequence"/>
</dbReference>